<protein>
    <submittedName>
        <fullName evidence="1">Uncharacterized protein</fullName>
    </submittedName>
</protein>
<organism evidence="1 2">
    <name type="scientific">Sorangium cellulosum</name>
    <name type="common">Polyangium cellulosum</name>
    <dbReference type="NCBI Taxonomy" id="56"/>
    <lineage>
        <taxon>Bacteria</taxon>
        <taxon>Pseudomonadati</taxon>
        <taxon>Myxococcota</taxon>
        <taxon>Polyangia</taxon>
        <taxon>Polyangiales</taxon>
        <taxon>Polyangiaceae</taxon>
        <taxon>Sorangium</taxon>
    </lineage>
</organism>
<accession>A0A4P2Q278</accession>
<gene>
    <name evidence="1" type="ORF">SOCEGT47_038870</name>
</gene>
<dbReference type="EMBL" id="CP012670">
    <property type="protein sequence ID" value="AUX23364.1"/>
    <property type="molecule type" value="Genomic_DNA"/>
</dbReference>
<evidence type="ECO:0000313" key="2">
    <source>
        <dbReference type="Proteomes" id="UP000295781"/>
    </source>
</evidence>
<reference evidence="1 2" key="1">
    <citation type="submission" date="2015-09" db="EMBL/GenBank/DDBJ databases">
        <title>Sorangium comparison.</title>
        <authorList>
            <person name="Zaburannyi N."/>
            <person name="Bunk B."/>
            <person name="Overmann J."/>
            <person name="Mueller R."/>
        </authorList>
    </citation>
    <scope>NUCLEOTIDE SEQUENCE [LARGE SCALE GENOMIC DNA]</scope>
    <source>
        <strain evidence="1 2">So ceGT47</strain>
    </source>
</reference>
<sequence length="108" mass="12108">MPVQRVSLRGARRAPRHHDELRARLVDEWRNQGTVEPRPDIVEETDDTGATVHIYVIWDDWGTLGQQERSEIIMDAYEEAQGQQRALGVAVAMGLTRAEGQRMGVSGG</sequence>
<name>A0A4P2Q278_SORCE</name>
<proteinExistence type="predicted"/>
<evidence type="ECO:0000313" key="1">
    <source>
        <dbReference type="EMBL" id="AUX23364.1"/>
    </source>
</evidence>
<dbReference type="AlphaFoldDB" id="A0A4P2Q278"/>
<dbReference type="Proteomes" id="UP000295781">
    <property type="component" value="Chromosome"/>
</dbReference>